<dbReference type="SUPFAM" id="SSF57850">
    <property type="entry name" value="RING/U-box"/>
    <property type="match status" value="1"/>
</dbReference>
<evidence type="ECO:0000256" key="3">
    <source>
        <dbReference type="ARBA" id="ARBA00022833"/>
    </source>
</evidence>
<evidence type="ECO:0000256" key="2">
    <source>
        <dbReference type="ARBA" id="ARBA00022771"/>
    </source>
</evidence>
<dbReference type="Gene3D" id="3.30.40.10">
    <property type="entry name" value="Zinc/RING finger domain, C3HC4 (zinc finger)"/>
    <property type="match status" value="1"/>
</dbReference>
<reference evidence="6" key="2">
    <citation type="submission" date="2025-08" db="UniProtKB">
        <authorList>
            <consortium name="Ensembl"/>
        </authorList>
    </citation>
    <scope>IDENTIFICATION</scope>
</reference>
<dbReference type="Pfam" id="PF15227">
    <property type="entry name" value="zf-C3HC4_4"/>
    <property type="match status" value="1"/>
</dbReference>
<keyword evidence="1" id="KW-0479">Metal-binding</keyword>
<reference evidence="6 7" key="1">
    <citation type="submission" date="2020-02" db="EMBL/GenBank/DDBJ databases">
        <title>Esox lucius (northern pike) genome, fEsoLuc1, primary haplotype.</title>
        <authorList>
            <person name="Myers G."/>
            <person name="Karagic N."/>
            <person name="Meyer A."/>
            <person name="Pippel M."/>
            <person name="Reichard M."/>
            <person name="Winkler S."/>
            <person name="Tracey A."/>
            <person name="Sims Y."/>
            <person name="Howe K."/>
            <person name="Rhie A."/>
            <person name="Formenti G."/>
            <person name="Durbin R."/>
            <person name="Fedrigo O."/>
            <person name="Jarvis E.D."/>
        </authorList>
    </citation>
    <scope>NUCLEOTIDE SEQUENCE [LARGE SCALE GENOMIC DNA]</scope>
</reference>
<proteinExistence type="predicted"/>
<evidence type="ECO:0000256" key="4">
    <source>
        <dbReference type="PROSITE-ProRule" id="PRU00175"/>
    </source>
</evidence>
<feature type="domain" description="RING-type" evidence="5">
    <location>
        <begin position="14"/>
        <end position="55"/>
    </location>
</feature>
<organism evidence="6 7">
    <name type="scientific">Esox lucius</name>
    <name type="common">Northern pike</name>
    <dbReference type="NCBI Taxonomy" id="8010"/>
    <lineage>
        <taxon>Eukaryota</taxon>
        <taxon>Metazoa</taxon>
        <taxon>Chordata</taxon>
        <taxon>Craniata</taxon>
        <taxon>Vertebrata</taxon>
        <taxon>Euteleostomi</taxon>
        <taxon>Actinopterygii</taxon>
        <taxon>Neopterygii</taxon>
        <taxon>Teleostei</taxon>
        <taxon>Protacanthopterygii</taxon>
        <taxon>Esociformes</taxon>
        <taxon>Esocidae</taxon>
        <taxon>Esox</taxon>
    </lineage>
</organism>
<keyword evidence="7" id="KW-1185">Reference proteome</keyword>
<dbReference type="GeneTree" id="ENSGT01140000284341"/>
<dbReference type="PROSITE" id="PS50089">
    <property type="entry name" value="ZF_RING_2"/>
    <property type="match status" value="1"/>
</dbReference>
<dbReference type="InterPro" id="IPR051051">
    <property type="entry name" value="E3_ubiq-ligase_TRIM/RNF"/>
</dbReference>
<protein>
    <recommendedName>
        <fullName evidence="5">RING-type domain-containing protein</fullName>
    </recommendedName>
</protein>
<dbReference type="InterPro" id="IPR001841">
    <property type="entry name" value="Znf_RING"/>
</dbReference>
<reference evidence="6" key="3">
    <citation type="submission" date="2025-09" db="UniProtKB">
        <authorList>
            <consortium name="Ensembl"/>
        </authorList>
    </citation>
    <scope>IDENTIFICATION</scope>
</reference>
<evidence type="ECO:0000313" key="7">
    <source>
        <dbReference type="Proteomes" id="UP000265140"/>
    </source>
</evidence>
<keyword evidence="3" id="KW-0862">Zinc</keyword>
<dbReference type="PANTHER" id="PTHR25465:SF14">
    <property type="entry name" value="E3 UBIQUITIN-PROTEIN LIGASE TRIM65"/>
    <property type="match status" value="1"/>
</dbReference>
<name>A0AAY5KE15_ESOLU</name>
<dbReference type="PANTHER" id="PTHR25465">
    <property type="entry name" value="B-BOX DOMAIN CONTAINING"/>
    <property type="match status" value="1"/>
</dbReference>
<evidence type="ECO:0000259" key="5">
    <source>
        <dbReference type="PROSITE" id="PS50089"/>
    </source>
</evidence>
<dbReference type="GO" id="GO:0008270">
    <property type="term" value="F:zinc ion binding"/>
    <property type="evidence" value="ECO:0007669"/>
    <property type="project" value="UniProtKB-KW"/>
</dbReference>
<gene>
    <name evidence="6" type="primary">RAP1GAP2</name>
</gene>
<keyword evidence="2 4" id="KW-0863">Zinc-finger</keyword>
<dbReference type="AlphaFoldDB" id="A0AAY5KE15"/>
<evidence type="ECO:0000256" key="1">
    <source>
        <dbReference type="ARBA" id="ARBA00022723"/>
    </source>
</evidence>
<sequence>MSTTNLTDPELFNCPIFQDLLKDPVTLPCGHSHCLGCIQVPLDYQREDQVCPWCKESFPPPLINLNRNTIPAEMVVKLKNNASTTDNVELHQDPSNPSLSEDLPSINSDPLCNYGKMKSAHKDQMKVKRMMSISNPGGEANGITQMFKPIFYQKSSVVPAPVCSVTAKGYLAQSLPSMYVFMNMTAEPCLSVILTKLVSLY</sequence>
<accession>A0AAY5KE15</accession>
<dbReference type="Proteomes" id="UP000265140">
    <property type="component" value="Chromosome 11"/>
</dbReference>
<dbReference type="Ensembl" id="ENSELUT00000099660.1">
    <property type="protein sequence ID" value="ENSELUP00000087369.1"/>
    <property type="gene ID" value="ENSELUG00000039666.1"/>
</dbReference>
<evidence type="ECO:0000313" key="6">
    <source>
        <dbReference type="Ensembl" id="ENSELUP00000087369.1"/>
    </source>
</evidence>
<dbReference type="InterPro" id="IPR013083">
    <property type="entry name" value="Znf_RING/FYVE/PHD"/>
</dbReference>